<evidence type="ECO:0000256" key="3">
    <source>
        <dbReference type="ARBA" id="ARBA00022643"/>
    </source>
</evidence>
<keyword evidence="4 6" id="KW-0560">Oxidoreductase</keyword>
<dbReference type="PANTHER" id="PTHR42747">
    <property type="entry name" value="NITRONATE MONOOXYGENASE-RELATED"/>
    <property type="match status" value="1"/>
</dbReference>
<dbReference type="GO" id="GO:0004318">
    <property type="term" value="F:enoyl-[acyl-carrier-protein] reductase (NADH) activity"/>
    <property type="evidence" value="ECO:0007669"/>
    <property type="project" value="UniProtKB-EC"/>
</dbReference>
<accession>A0A3B0Y204</accession>
<evidence type="ECO:0000256" key="4">
    <source>
        <dbReference type="ARBA" id="ARBA00023002"/>
    </source>
</evidence>
<dbReference type="EMBL" id="UOFJ01000450">
    <property type="protein sequence ID" value="VAW69627.1"/>
    <property type="molecule type" value="Genomic_DNA"/>
</dbReference>
<dbReference type="Pfam" id="PF03060">
    <property type="entry name" value="NMO"/>
    <property type="match status" value="1"/>
</dbReference>
<evidence type="ECO:0000256" key="1">
    <source>
        <dbReference type="ARBA" id="ARBA00009881"/>
    </source>
</evidence>
<gene>
    <name evidence="6" type="ORF">MNBD_GAMMA10-1012</name>
</gene>
<organism evidence="6">
    <name type="scientific">hydrothermal vent metagenome</name>
    <dbReference type="NCBI Taxonomy" id="652676"/>
    <lineage>
        <taxon>unclassified sequences</taxon>
        <taxon>metagenomes</taxon>
        <taxon>ecological metagenomes</taxon>
    </lineage>
</organism>
<sequence>MTDNIFLKQAGVKYPIICGPMYPCSNPELVAAASHAGALGIIQPIALTYVHGYEFSAGIDYIQSLTDRPVGMNLLIEKNSKKYHQKMQHWMEIALEKGIRFFITSLGKPDWVVQMAHECGAYVYHDVTEARWAEKAIEAGVDGLIAVNNRAGGHAGNYAIDGLVEQLSHYALPLVCAGGVGCRDTYINALDEGYQAVQMGTRFIASKECSAHLSYKQAIIGAHETDIVLSERITGIPVSVINTAYIKKMGLKPNRFERWMLGHASLKYLMRTIMALKALRSFKISLLDETGQHDYWQAGKSVETIHEILSVAEI</sequence>
<protein>
    <submittedName>
        <fullName evidence="6">Enoyl-[acyl-carrier-protein] reductase [FMN]</fullName>
        <ecNumber evidence="6">1.3.1.9</ecNumber>
    </submittedName>
</protein>
<feature type="non-terminal residue" evidence="6">
    <location>
        <position position="314"/>
    </location>
</feature>
<dbReference type="PANTHER" id="PTHR42747:SF4">
    <property type="entry name" value="BLR1330 PROTEIN"/>
    <property type="match status" value="1"/>
</dbReference>
<comment type="similarity">
    <text evidence="1">Belongs to the nitronate monooxygenase family. NMO class I subfamily.</text>
</comment>
<dbReference type="SUPFAM" id="SSF51412">
    <property type="entry name" value="Inosine monophosphate dehydrogenase (IMPDH)"/>
    <property type="match status" value="1"/>
</dbReference>
<proteinExistence type="inferred from homology"/>
<evidence type="ECO:0000313" key="6">
    <source>
        <dbReference type="EMBL" id="VAW69627.1"/>
    </source>
</evidence>
<name>A0A3B0Y204_9ZZZZ</name>
<evidence type="ECO:0000256" key="5">
    <source>
        <dbReference type="ARBA" id="ARBA00023033"/>
    </source>
</evidence>
<dbReference type="InterPro" id="IPR004136">
    <property type="entry name" value="NMO"/>
</dbReference>
<dbReference type="CDD" id="cd04730">
    <property type="entry name" value="NPD_like"/>
    <property type="match status" value="1"/>
</dbReference>
<dbReference type="InterPro" id="IPR013785">
    <property type="entry name" value="Aldolase_TIM"/>
</dbReference>
<dbReference type="Gene3D" id="3.20.20.70">
    <property type="entry name" value="Aldolase class I"/>
    <property type="match status" value="1"/>
</dbReference>
<dbReference type="GO" id="GO:0018580">
    <property type="term" value="F:nitronate monooxygenase activity"/>
    <property type="evidence" value="ECO:0007669"/>
    <property type="project" value="InterPro"/>
</dbReference>
<reference evidence="6" key="1">
    <citation type="submission" date="2018-06" db="EMBL/GenBank/DDBJ databases">
        <authorList>
            <person name="Zhirakovskaya E."/>
        </authorList>
    </citation>
    <scope>NUCLEOTIDE SEQUENCE</scope>
</reference>
<keyword evidence="5" id="KW-0503">Monooxygenase</keyword>
<dbReference type="EC" id="1.3.1.9" evidence="6"/>
<evidence type="ECO:0000256" key="2">
    <source>
        <dbReference type="ARBA" id="ARBA00022630"/>
    </source>
</evidence>
<keyword evidence="3" id="KW-0288">FMN</keyword>
<keyword evidence="2" id="KW-0285">Flavoprotein</keyword>
<dbReference type="AlphaFoldDB" id="A0A3B0Y204"/>